<dbReference type="AlphaFoldDB" id="A0AAJ5X8W0"/>
<dbReference type="KEGG" id="acob:P0Y56_00335"/>
<feature type="domain" description="TadE-like" evidence="2">
    <location>
        <begin position="16"/>
        <end position="57"/>
    </location>
</feature>
<dbReference type="InterPro" id="IPR012495">
    <property type="entry name" value="TadE-like_dom"/>
</dbReference>
<keyword evidence="1" id="KW-1133">Transmembrane helix</keyword>
<evidence type="ECO:0000259" key="2">
    <source>
        <dbReference type="Pfam" id="PF07811"/>
    </source>
</evidence>
<proteinExistence type="predicted"/>
<reference evidence="3" key="1">
    <citation type="submission" date="2023-03" db="EMBL/GenBank/DDBJ databases">
        <title>Andean soil-derived lignocellulolytic bacterial consortium as a source of novel taxa and putative plastic-active enzymes.</title>
        <authorList>
            <person name="Diaz-Garcia L."/>
            <person name="Chuvochina M."/>
            <person name="Feuerriegel G."/>
            <person name="Bunk B."/>
            <person name="Sproer C."/>
            <person name="Streit W.R."/>
            <person name="Rodriguez L.M."/>
            <person name="Overmann J."/>
            <person name="Jimenez D.J."/>
        </authorList>
    </citation>
    <scope>NUCLEOTIDE SEQUENCE</scope>
    <source>
        <strain evidence="3">MAG 26</strain>
    </source>
</reference>
<dbReference type="Proteomes" id="UP001218362">
    <property type="component" value="Chromosome"/>
</dbReference>
<organism evidence="3 4">
    <name type="scientific">Candidatus Andeanibacterium colombiense</name>
    <dbReference type="NCBI Taxonomy" id="3121345"/>
    <lineage>
        <taxon>Bacteria</taxon>
        <taxon>Pseudomonadati</taxon>
        <taxon>Pseudomonadota</taxon>
        <taxon>Alphaproteobacteria</taxon>
        <taxon>Sphingomonadales</taxon>
        <taxon>Sphingomonadaceae</taxon>
        <taxon>Candidatus Andeanibacterium</taxon>
    </lineage>
</organism>
<evidence type="ECO:0000313" key="3">
    <source>
        <dbReference type="EMBL" id="WEK46772.1"/>
    </source>
</evidence>
<evidence type="ECO:0000256" key="1">
    <source>
        <dbReference type="SAM" id="Phobius"/>
    </source>
</evidence>
<accession>A0AAJ5X8W0</accession>
<protein>
    <submittedName>
        <fullName evidence="3">TadE/TadG family type IV pilus assembly protein</fullName>
    </submittedName>
</protein>
<keyword evidence="1" id="KW-0472">Membrane</keyword>
<name>A0AAJ5X8W0_9SPHN</name>
<dbReference type="Pfam" id="PF07811">
    <property type="entry name" value="TadE"/>
    <property type="match status" value="1"/>
</dbReference>
<dbReference type="EMBL" id="CP119316">
    <property type="protein sequence ID" value="WEK46772.1"/>
    <property type="molecule type" value="Genomic_DNA"/>
</dbReference>
<evidence type="ECO:0000313" key="4">
    <source>
        <dbReference type="Proteomes" id="UP001218362"/>
    </source>
</evidence>
<keyword evidence="1" id="KW-0812">Transmembrane</keyword>
<gene>
    <name evidence="3" type="ORF">P0Y56_00335</name>
</gene>
<sequence length="170" mass="17902">MSLLPVLRRLRADQSGLAAVEFSLWSVLFFLVALSGMDFAQFYFQRSAADEAVSAAAVSAFSTRTNVNFTDMQPYVRALAGDTGLTVTTSCNGTSGSCTNLNRTCSCLKSNGTYVAAACGSTCTGSGVTTGSTAGYYLTISATRPYQPMILPAGMVMPTRVAQKATVRLQ</sequence>
<feature type="transmembrane region" description="Helical" evidence="1">
    <location>
        <begin position="22"/>
        <end position="44"/>
    </location>
</feature>